<evidence type="ECO:0000256" key="2">
    <source>
        <dbReference type="ARBA" id="ARBA00004728"/>
    </source>
</evidence>
<organism evidence="12 13">
    <name type="scientific">Sorangium cellulosum (strain So ce56)</name>
    <name type="common">Polyangium cellulosum (strain So ce56)</name>
    <dbReference type="NCBI Taxonomy" id="448385"/>
    <lineage>
        <taxon>Bacteria</taxon>
        <taxon>Pseudomonadati</taxon>
        <taxon>Myxococcota</taxon>
        <taxon>Polyangia</taxon>
        <taxon>Polyangiales</taxon>
        <taxon>Polyangiaceae</taxon>
        <taxon>Sorangium</taxon>
    </lineage>
</organism>
<dbReference type="PANTHER" id="PTHR10434">
    <property type="entry name" value="1-ACYL-SN-GLYCEROL-3-PHOSPHATE ACYLTRANSFERASE"/>
    <property type="match status" value="1"/>
</dbReference>
<feature type="domain" description="Phospholipid/glycerol acyltransferase" evidence="11">
    <location>
        <begin position="118"/>
        <end position="233"/>
    </location>
</feature>
<dbReference type="NCBIfam" id="TIGR00530">
    <property type="entry name" value="AGP_acyltrn"/>
    <property type="match status" value="1"/>
</dbReference>
<evidence type="ECO:0000256" key="10">
    <source>
        <dbReference type="SAM" id="MobiDB-lite"/>
    </source>
</evidence>
<reference evidence="12 13" key="1">
    <citation type="journal article" date="2007" name="Nat. Biotechnol.">
        <title>Complete genome sequence of the myxobacterium Sorangium cellulosum.</title>
        <authorList>
            <person name="Schneiker S."/>
            <person name="Perlova O."/>
            <person name="Kaiser O."/>
            <person name="Gerth K."/>
            <person name="Alici A."/>
            <person name="Altmeyer M.O."/>
            <person name="Bartels D."/>
            <person name="Bekel T."/>
            <person name="Beyer S."/>
            <person name="Bode E."/>
            <person name="Bode H.B."/>
            <person name="Bolten C.J."/>
            <person name="Choudhuri J.V."/>
            <person name="Doss S."/>
            <person name="Elnakady Y.A."/>
            <person name="Frank B."/>
            <person name="Gaigalat L."/>
            <person name="Goesmann A."/>
            <person name="Groeger C."/>
            <person name="Gross F."/>
            <person name="Jelsbak L."/>
            <person name="Jelsbak L."/>
            <person name="Kalinowski J."/>
            <person name="Kegler C."/>
            <person name="Knauber T."/>
            <person name="Konietzny S."/>
            <person name="Kopp M."/>
            <person name="Krause L."/>
            <person name="Krug D."/>
            <person name="Linke B."/>
            <person name="Mahmud T."/>
            <person name="Martinez-Arias R."/>
            <person name="McHardy A.C."/>
            <person name="Merai M."/>
            <person name="Meyer F."/>
            <person name="Mormann S."/>
            <person name="Munoz-Dorado J."/>
            <person name="Perez J."/>
            <person name="Pradella S."/>
            <person name="Rachid S."/>
            <person name="Raddatz G."/>
            <person name="Rosenau F."/>
            <person name="Rueckert C."/>
            <person name="Sasse F."/>
            <person name="Scharfe M."/>
            <person name="Schuster S.C."/>
            <person name="Suen G."/>
            <person name="Treuner-Lange A."/>
            <person name="Velicer G.J."/>
            <person name="Vorholter F.-J."/>
            <person name="Weissman K.J."/>
            <person name="Welch R.D."/>
            <person name="Wenzel S.C."/>
            <person name="Whitworth D.E."/>
            <person name="Wilhelm S."/>
            <person name="Wittmann C."/>
            <person name="Bloecker H."/>
            <person name="Puehler A."/>
            <person name="Mueller R."/>
        </authorList>
    </citation>
    <scope>NUCLEOTIDE SEQUENCE [LARGE SCALE GENOMIC DNA]</scope>
    <source>
        <strain evidence="13">So ce56</strain>
    </source>
</reference>
<dbReference type="Proteomes" id="UP000002139">
    <property type="component" value="Chromosome"/>
</dbReference>
<dbReference type="GO" id="GO:0016024">
    <property type="term" value="P:CDP-diacylglycerol biosynthetic process"/>
    <property type="evidence" value="ECO:0007669"/>
    <property type="project" value="UniProtKB-UniPathway"/>
</dbReference>
<dbReference type="STRING" id="448385.sce3018"/>
<protein>
    <recommendedName>
        <fullName evidence="6 9">1-acyl-sn-glycerol-3-phosphate acyltransferase</fullName>
        <ecNumber evidence="5 9">2.3.1.51</ecNumber>
    </recommendedName>
</protein>
<evidence type="ECO:0000313" key="13">
    <source>
        <dbReference type="Proteomes" id="UP000002139"/>
    </source>
</evidence>
<comment type="domain">
    <text evidence="9">The HXXXXD motif is essential for acyltransferase activity and may constitute the binding site for the phosphate moiety of the glycerol-3-phosphate.</text>
</comment>
<evidence type="ECO:0000256" key="6">
    <source>
        <dbReference type="ARBA" id="ARBA00016139"/>
    </source>
</evidence>
<evidence type="ECO:0000256" key="3">
    <source>
        <dbReference type="ARBA" id="ARBA00005189"/>
    </source>
</evidence>
<dbReference type="HOGENOM" id="CLU_027938_6_3_7"/>
<sequence>MGERRIAHLAAPRSGDPESSNADCMQRRCARRYAFSPDMESGKRCSMDLRSAWLATRQWVPFTLRTMAYGTVSLTLGPLTPQRSASLWAMRRWCQASARGLDIEIQASGLENVPPGVFVYCSNHQSLLDILALGAVLPGDFKWAAKRSLMKIPFLGWHLRLAGHVPVDRTVGSRAAVEAISRFEAVLKSGKPLLVFPEGTRSEDGILRQFKNGGFYAAVRAGVPVVPVAIDGTHLLMKKGALDTGDGTLRIVRVRVGAPIAVRLDGREGARVNDLRERAHAAVSELLRSIGGRVEPPAGAAAASEAPASGARTEQASG</sequence>
<evidence type="ECO:0000256" key="7">
    <source>
        <dbReference type="ARBA" id="ARBA00022679"/>
    </source>
</evidence>
<evidence type="ECO:0000313" key="12">
    <source>
        <dbReference type="EMBL" id="CAN93177.1"/>
    </source>
</evidence>
<dbReference type="AlphaFoldDB" id="A9GFN2"/>
<comment type="pathway">
    <text evidence="3">Lipid metabolism.</text>
</comment>
<keyword evidence="9" id="KW-0594">Phospholipid biosynthesis</keyword>
<comment type="catalytic activity">
    <reaction evidence="1 9">
        <text>a 1-acyl-sn-glycero-3-phosphate + an acyl-CoA = a 1,2-diacyl-sn-glycero-3-phosphate + CoA</text>
        <dbReference type="Rhea" id="RHEA:19709"/>
        <dbReference type="ChEBI" id="CHEBI:57287"/>
        <dbReference type="ChEBI" id="CHEBI:57970"/>
        <dbReference type="ChEBI" id="CHEBI:58342"/>
        <dbReference type="ChEBI" id="CHEBI:58608"/>
        <dbReference type="EC" id="2.3.1.51"/>
    </reaction>
</comment>
<evidence type="ECO:0000256" key="9">
    <source>
        <dbReference type="RuleBase" id="RU361267"/>
    </source>
</evidence>
<feature type="region of interest" description="Disordered" evidence="10">
    <location>
        <begin position="296"/>
        <end position="318"/>
    </location>
</feature>
<dbReference type="InterPro" id="IPR004552">
    <property type="entry name" value="AGP_acyltrans"/>
</dbReference>
<dbReference type="Pfam" id="PF01553">
    <property type="entry name" value="Acyltransferase"/>
    <property type="match status" value="1"/>
</dbReference>
<keyword evidence="9" id="KW-0443">Lipid metabolism</keyword>
<evidence type="ECO:0000256" key="8">
    <source>
        <dbReference type="ARBA" id="ARBA00023315"/>
    </source>
</evidence>
<feature type="compositionally biased region" description="Low complexity" evidence="10">
    <location>
        <begin position="296"/>
        <end position="311"/>
    </location>
</feature>
<evidence type="ECO:0000256" key="5">
    <source>
        <dbReference type="ARBA" id="ARBA00013211"/>
    </source>
</evidence>
<dbReference type="EMBL" id="AM746676">
    <property type="protein sequence ID" value="CAN93177.1"/>
    <property type="molecule type" value="Genomic_DNA"/>
</dbReference>
<dbReference type="GO" id="GO:0006654">
    <property type="term" value="P:phosphatidic acid biosynthetic process"/>
    <property type="evidence" value="ECO:0007669"/>
    <property type="project" value="TreeGrafter"/>
</dbReference>
<evidence type="ECO:0000256" key="1">
    <source>
        <dbReference type="ARBA" id="ARBA00001141"/>
    </source>
</evidence>
<dbReference type="KEGG" id="scl:sce3018"/>
<keyword evidence="9" id="KW-0444">Lipid biosynthesis</keyword>
<dbReference type="SUPFAM" id="SSF69593">
    <property type="entry name" value="Glycerol-3-phosphate (1)-acyltransferase"/>
    <property type="match status" value="1"/>
</dbReference>
<keyword evidence="13" id="KW-1185">Reference proteome</keyword>
<dbReference type="CDD" id="cd07989">
    <property type="entry name" value="LPLAT_AGPAT-like"/>
    <property type="match status" value="1"/>
</dbReference>
<dbReference type="GO" id="GO:0016020">
    <property type="term" value="C:membrane"/>
    <property type="evidence" value="ECO:0007669"/>
    <property type="project" value="InterPro"/>
</dbReference>
<dbReference type="UniPathway" id="UPA00557">
    <property type="reaction ID" value="UER00613"/>
</dbReference>
<keyword evidence="8 9" id="KW-0012">Acyltransferase</keyword>
<dbReference type="SMART" id="SM00563">
    <property type="entry name" value="PlsC"/>
    <property type="match status" value="1"/>
</dbReference>
<comment type="similarity">
    <text evidence="4 9">Belongs to the 1-acyl-sn-glycerol-3-phosphate acyltransferase family.</text>
</comment>
<gene>
    <name evidence="12" type="ordered locus">sce3018</name>
</gene>
<evidence type="ECO:0000256" key="4">
    <source>
        <dbReference type="ARBA" id="ARBA00008655"/>
    </source>
</evidence>
<keyword evidence="9" id="KW-1208">Phospholipid metabolism</keyword>
<proteinExistence type="inferred from homology"/>
<feature type="region of interest" description="Disordered" evidence="10">
    <location>
        <begin position="1"/>
        <end position="22"/>
    </location>
</feature>
<comment type="pathway">
    <text evidence="2">Phospholipid metabolism; CDP-diacylglycerol biosynthesis; CDP-diacylglycerol from sn-glycerol 3-phosphate: step 2/3.</text>
</comment>
<dbReference type="eggNOG" id="COG0204">
    <property type="taxonomic scope" value="Bacteria"/>
</dbReference>
<accession>A9GFN2</accession>
<dbReference type="PANTHER" id="PTHR10434:SF11">
    <property type="entry name" value="1-ACYL-SN-GLYCEROL-3-PHOSPHATE ACYLTRANSFERASE"/>
    <property type="match status" value="1"/>
</dbReference>
<dbReference type="GO" id="GO:0003841">
    <property type="term" value="F:1-acylglycerol-3-phosphate O-acyltransferase activity"/>
    <property type="evidence" value="ECO:0007669"/>
    <property type="project" value="UniProtKB-UniRule"/>
</dbReference>
<evidence type="ECO:0000259" key="11">
    <source>
        <dbReference type="SMART" id="SM00563"/>
    </source>
</evidence>
<dbReference type="InterPro" id="IPR002123">
    <property type="entry name" value="Plipid/glycerol_acylTrfase"/>
</dbReference>
<keyword evidence="7 9" id="KW-0808">Transferase</keyword>
<dbReference type="BioCyc" id="SCEL448385:SCE_RS15490-MONOMER"/>
<dbReference type="EC" id="2.3.1.51" evidence="5 9"/>
<name>A9GFN2_SORC5</name>